<dbReference type="Proteomes" id="UP001591681">
    <property type="component" value="Unassembled WGS sequence"/>
</dbReference>
<evidence type="ECO:0000313" key="3">
    <source>
        <dbReference type="Proteomes" id="UP001591681"/>
    </source>
</evidence>
<gene>
    <name evidence="2" type="ORF">ACEWY4_008490</name>
</gene>
<protein>
    <submittedName>
        <fullName evidence="2">Uncharacterized protein</fullName>
    </submittedName>
</protein>
<proteinExistence type="predicted"/>
<feature type="region of interest" description="Disordered" evidence="1">
    <location>
        <begin position="125"/>
        <end position="150"/>
    </location>
</feature>
<evidence type="ECO:0000313" key="2">
    <source>
        <dbReference type="EMBL" id="KAL2096342.1"/>
    </source>
</evidence>
<reference evidence="2 3" key="1">
    <citation type="submission" date="2024-09" db="EMBL/GenBank/DDBJ databases">
        <title>A chromosome-level genome assembly of Gray's grenadier anchovy, Coilia grayii.</title>
        <authorList>
            <person name="Fu Z."/>
        </authorList>
    </citation>
    <scope>NUCLEOTIDE SEQUENCE [LARGE SCALE GENOMIC DNA]</scope>
    <source>
        <strain evidence="2">G4</strain>
        <tissue evidence="2">Muscle</tissue>
    </source>
</reference>
<keyword evidence="3" id="KW-1185">Reference proteome</keyword>
<sequence>MDSSRSLAQVIMQLQNEIKKLETENKALRGELRQGPVSGPEEEQTGSVQKYQNSDSGDNTGHINLRRNVSAPVLEGQLNDNVMMTVRRYSVSSNILNLGRKHDASQKAWRGEDKSSTNHSRWARLQEGVHGRPQTALSSAAREELSSRDKINNRRSLQDYVNKNRSKVKTVTFLLPVDDIYTNQPVATNRSSEETSCENPVMEDSSG</sequence>
<feature type="region of interest" description="Disordered" evidence="1">
    <location>
        <begin position="25"/>
        <end position="64"/>
    </location>
</feature>
<name>A0ABD1KB23_9TELE</name>
<organism evidence="2 3">
    <name type="scientific">Coilia grayii</name>
    <name type="common">Gray's grenadier anchovy</name>
    <dbReference type="NCBI Taxonomy" id="363190"/>
    <lineage>
        <taxon>Eukaryota</taxon>
        <taxon>Metazoa</taxon>
        <taxon>Chordata</taxon>
        <taxon>Craniata</taxon>
        <taxon>Vertebrata</taxon>
        <taxon>Euteleostomi</taxon>
        <taxon>Actinopterygii</taxon>
        <taxon>Neopterygii</taxon>
        <taxon>Teleostei</taxon>
        <taxon>Clupei</taxon>
        <taxon>Clupeiformes</taxon>
        <taxon>Clupeoidei</taxon>
        <taxon>Engraulidae</taxon>
        <taxon>Coilinae</taxon>
        <taxon>Coilia</taxon>
    </lineage>
</organism>
<feature type="compositionally biased region" description="Polar residues" evidence="1">
    <location>
        <begin position="45"/>
        <end position="62"/>
    </location>
</feature>
<dbReference type="AlphaFoldDB" id="A0ABD1KB23"/>
<feature type="compositionally biased region" description="Basic and acidic residues" evidence="1">
    <location>
        <begin position="141"/>
        <end position="150"/>
    </location>
</feature>
<dbReference type="EMBL" id="JBHFQA010000007">
    <property type="protein sequence ID" value="KAL2096342.1"/>
    <property type="molecule type" value="Genomic_DNA"/>
</dbReference>
<comment type="caution">
    <text evidence="2">The sequence shown here is derived from an EMBL/GenBank/DDBJ whole genome shotgun (WGS) entry which is preliminary data.</text>
</comment>
<feature type="region of interest" description="Disordered" evidence="1">
    <location>
        <begin position="185"/>
        <end position="207"/>
    </location>
</feature>
<evidence type="ECO:0000256" key="1">
    <source>
        <dbReference type="SAM" id="MobiDB-lite"/>
    </source>
</evidence>
<accession>A0ABD1KB23</accession>